<feature type="non-terminal residue" evidence="1">
    <location>
        <position position="54"/>
    </location>
</feature>
<dbReference type="GeneID" id="19336510"/>
<dbReference type="Proteomes" id="UP000016932">
    <property type="component" value="Unassembled WGS sequence"/>
</dbReference>
<dbReference type="EMBL" id="KB446556">
    <property type="protein sequence ID" value="EME86400.1"/>
    <property type="molecule type" value="Genomic_DNA"/>
</dbReference>
<dbReference type="KEGG" id="pfj:MYCFIDRAFT_206810"/>
<keyword evidence="2" id="KW-1185">Reference proteome</keyword>
<dbReference type="AlphaFoldDB" id="M2Z9B2"/>
<reference evidence="1 2" key="1">
    <citation type="journal article" date="2012" name="PLoS Pathog.">
        <title>Diverse lifestyles and strategies of plant pathogenesis encoded in the genomes of eighteen Dothideomycetes fungi.</title>
        <authorList>
            <person name="Ohm R.A."/>
            <person name="Feau N."/>
            <person name="Henrissat B."/>
            <person name="Schoch C.L."/>
            <person name="Horwitz B.A."/>
            <person name="Barry K.W."/>
            <person name="Condon B.J."/>
            <person name="Copeland A.C."/>
            <person name="Dhillon B."/>
            <person name="Glaser F."/>
            <person name="Hesse C.N."/>
            <person name="Kosti I."/>
            <person name="LaButti K."/>
            <person name="Lindquist E.A."/>
            <person name="Lucas S."/>
            <person name="Salamov A.A."/>
            <person name="Bradshaw R.E."/>
            <person name="Ciuffetti L."/>
            <person name="Hamelin R.C."/>
            <person name="Kema G.H.J."/>
            <person name="Lawrence C."/>
            <person name="Scott J.A."/>
            <person name="Spatafora J.W."/>
            <person name="Turgeon B.G."/>
            <person name="de Wit P.J.G.M."/>
            <person name="Zhong S."/>
            <person name="Goodwin S.B."/>
            <person name="Grigoriev I.V."/>
        </authorList>
    </citation>
    <scope>NUCLEOTIDE SEQUENCE [LARGE SCALE GENOMIC DNA]</scope>
    <source>
        <strain evidence="1 2">CIRAD86</strain>
    </source>
</reference>
<dbReference type="HOGENOM" id="CLU_3056155_0_0_1"/>
<gene>
    <name evidence="1" type="ORF">MYCFIDRAFT_206810</name>
</gene>
<dbReference type="VEuPathDB" id="FungiDB:MYCFIDRAFT_206810"/>
<protein>
    <submittedName>
        <fullName evidence="1">Uncharacterized protein</fullName>
    </submittedName>
</protein>
<organism evidence="1 2">
    <name type="scientific">Pseudocercospora fijiensis (strain CIRAD86)</name>
    <name type="common">Black leaf streak disease fungus</name>
    <name type="synonym">Mycosphaerella fijiensis</name>
    <dbReference type="NCBI Taxonomy" id="383855"/>
    <lineage>
        <taxon>Eukaryota</taxon>
        <taxon>Fungi</taxon>
        <taxon>Dikarya</taxon>
        <taxon>Ascomycota</taxon>
        <taxon>Pezizomycotina</taxon>
        <taxon>Dothideomycetes</taxon>
        <taxon>Dothideomycetidae</taxon>
        <taxon>Mycosphaerellales</taxon>
        <taxon>Mycosphaerellaceae</taxon>
        <taxon>Pseudocercospora</taxon>
    </lineage>
</organism>
<accession>M2Z9B2</accession>
<sequence length="54" mass="6847">MELHQADTHRLRRHYWREKHVTFVLCHSFRRLCRRNHNVRLTSSFNSCSRSWMY</sequence>
<proteinExistence type="predicted"/>
<evidence type="ECO:0000313" key="2">
    <source>
        <dbReference type="Proteomes" id="UP000016932"/>
    </source>
</evidence>
<evidence type="ECO:0000313" key="1">
    <source>
        <dbReference type="EMBL" id="EME86400.1"/>
    </source>
</evidence>
<dbReference type="RefSeq" id="XP_007923689.1">
    <property type="nucleotide sequence ID" value="XM_007925498.1"/>
</dbReference>
<name>M2Z9B2_PSEFD</name>